<dbReference type="Gene3D" id="3.90.190.10">
    <property type="entry name" value="Protein tyrosine phosphatase superfamily"/>
    <property type="match status" value="1"/>
</dbReference>
<evidence type="ECO:0000313" key="5">
    <source>
        <dbReference type="Proteomes" id="UP000267027"/>
    </source>
</evidence>
<feature type="domain" description="Tyrosine specific protein phosphatases" evidence="3">
    <location>
        <begin position="249"/>
        <end position="322"/>
    </location>
</feature>
<protein>
    <submittedName>
        <fullName evidence="6">Protein-tyrosine phosphatase</fullName>
    </submittedName>
</protein>
<feature type="region of interest" description="Disordered" evidence="1">
    <location>
        <begin position="22"/>
        <end position="42"/>
    </location>
</feature>
<evidence type="ECO:0000259" key="2">
    <source>
        <dbReference type="PROSITE" id="PS50055"/>
    </source>
</evidence>
<dbReference type="SUPFAM" id="SSF52799">
    <property type="entry name" value="(Phosphotyrosine protein) phosphatases II"/>
    <property type="match status" value="1"/>
</dbReference>
<evidence type="ECO:0000256" key="1">
    <source>
        <dbReference type="SAM" id="MobiDB-lite"/>
    </source>
</evidence>
<dbReference type="PRINTS" id="PR00700">
    <property type="entry name" value="PRTYPHPHTASE"/>
</dbReference>
<dbReference type="PANTHER" id="PTHR23219:SF13">
    <property type="entry name" value="TYROSINE-PROTEIN PHOSPHATASE DOMAIN-CONTAINING PROTEIN"/>
    <property type="match status" value="1"/>
</dbReference>
<dbReference type="AlphaFoldDB" id="A0A0R3PR77"/>
<evidence type="ECO:0000313" key="4">
    <source>
        <dbReference type="EMBL" id="VDM59545.1"/>
    </source>
</evidence>
<dbReference type="PROSITE" id="PS50056">
    <property type="entry name" value="TYR_PHOSPHATASE_2"/>
    <property type="match status" value="1"/>
</dbReference>
<name>A0A0R3PR77_ANGCS</name>
<dbReference type="InterPro" id="IPR000242">
    <property type="entry name" value="PTP_cat"/>
</dbReference>
<dbReference type="PROSITE" id="PS50055">
    <property type="entry name" value="TYR_PHOSPHATASE_PTP"/>
    <property type="match status" value="1"/>
</dbReference>
<sequence>MAPPKKKTRAKRKDMTYECGEELTGAAGPARKPVAGAKQAQTQAQARKDLTADVEKTVDNYVDAMISLGIEGLRKQYKEQLANYRAPDEKYKFTAFEANPDKNRYLDVVCLDETRVRLTMDVPPSTDYIHANWVKFEGHDKVFIATQGPLDNTIEDFWRMVFQEGCPNIVNLTKCIEDGKVKSSQYWPLDPGAFQSFGKMFVNTKKVESDGKFLIYTVEVLPEGCSNSNIVKVIHMTSWPDRGLPMSGRHVLRLIRQVNGDKLDNGPVVMHCSAGIGRTGTIILIDVILRRLFRGKEIDMVDMFKQLRNQRASCIQVEGQYLFVVISVLDYIKHRKFREVRKIGNNLVDDPNSYNTVDHRMNSVVTRNGSNACCLNDA</sequence>
<dbReference type="InterPro" id="IPR029021">
    <property type="entry name" value="Prot-tyrosine_phosphatase-like"/>
</dbReference>
<dbReference type="STRING" id="334426.A0A0R3PR77"/>
<dbReference type="Pfam" id="PF00102">
    <property type="entry name" value="Y_phosphatase"/>
    <property type="match status" value="1"/>
</dbReference>
<evidence type="ECO:0000313" key="6">
    <source>
        <dbReference type="WBParaSite" id="ACOC_0000795901-mRNA-1"/>
    </source>
</evidence>
<gene>
    <name evidence="4" type="ORF">ACOC_LOCUS7960</name>
</gene>
<organism evidence="6">
    <name type="scientific">Angiostrongylus costaricensis</name>
    <name type="common">Nematode worm</name>
    <dbReference type="NCBI Taxonomy" id="334426"/>
    <lineage>
        <taxon>Eukaryota</taxon>
        <taxon>Metazoa</taxon>
        <taxon>Ecdysozoa</taxon>
        <taxon>Nematoda</taxon>
        <taxon>Chromadorea</taxon>
        <taxon>Rhabditida</taxon>
        <taxon>Rhabditina</taxon>
        <taxon>Rhabditomorpha</taxon>
        <taxon>Strongyloidea</taxon>
        <taxon>Metastrongylidae</taxon>
        <taxon>Angiostrongylus</taxon>
    </lineage>
</organism>
<dbReference type="OMA" id="RMVFQEG"/>
<dbReference type="SMART" id="SM00404">
    <property type="entry name" value="PTPc_motif"/>
    <property type="match status" value="1"/>
</dbReference>
<dbReference type="PANTHER" id="PTHR23219">
    <property type="entry name" value="TYROSINE-PROTEIN PHOSPHATASE C15H7.3-RELATED"/>
    <property type="match status" value="1"/>
</dbReference>
<dbReference type="WBParaSite" id="ACOC_0000795901-mRNA-1">
    <property type="protein sequence ID" value="ACOC_0000795901-mRNA-1"/>
    <property type="gene ID" value="ACOC_0000795901"/>
</dbReference>
<dbReference type="GO" id="GO:0004725">
    <property type="term" value="F:protein tyrosine phosphatase activity"/>
    <property type="evidence" value="ECO:0007669"/>
    <property type="project" value="InterPro"/>
</dbReference>
<accession>A0A0R3PR77</accession>
<reference evidence="4 5" key="2">
    <citation type="submission" date="2018-11" db="EMBL/GenBank/DDBJ databases">
        <authorList>
            <consortium name="Pathogen Informatics"/>
        </authorList>
    </citation>
    <scope>NUCLEOTIDE SEQUENCE [LARGE SCALE GENOMIC DNA]</scope>
    <source>
        <strain evidence="4 5">Costa Rica</strain>
    </source>
</reference>
<dbReference type="CDD" id="cd00047">
    <property type="entry name" value="PTPc"/>
    <property type="match status" value="1"/>
</dbReference>
<feature type="domain" description="Tyrosine-protein phosphatase" evidence="2">
    <location>
        <begin position="73"/>
        <end position="331"/>
    </location>
</feature>
<evidence type="ECO:0000259" key="3">
    <source>
        <dbReference type="PROSITE" id="PS50056"/>
    </source>
</evidence>
<proteinExistence type="predicted"/>
<dbReference type="Proteomes" id="UP000267027">
    <property type="component" value="Unassembled WGS sequence"/>
</dbReference>
<dbReference type="InterPro" id="IPR003595">
    <property type="entry name" value="Tyr_Pase_cat"/>
</dbReference>
<dbReference type="InterPro" id="IPR016130">
    <property type="entry name" value="Tyr_Pase_AS"/>
</dbReference>
<dbReference type="PROSITE" id="PS00383">
    <property type="entry name" value="TYR_PHOSPHATASE_1"/>
    <property type="match status" value="1"/>
</dbReference>
<reference evidence="6" key="1">
    <citation type="submission" date="2017-02" db="UniProtKB">
        <authorList>
            <consortium name="WormBaseParasite"/>
        </authorList>
    </citation>
    <scope>IDENTIFICATION</scope>
</reference>
<dbReference type="EMBL" id="UYYA01004098">
    <property type="protein sequence ID" value="VDM59545.1"/>
    <property type="molecule type" value="Genomic_DNA"/>
</dbReference>
<keyword evidence="5" id="KW-1185">Reference proteome</keyword>
<dbReference type="InterPro" id="IPR000387">
    <property type="entry name" value="Tyr_Pase_dom"/>
</dbReference>
<dbReference type="SMART" id="SM00194">
    <property type="entry name" value="PTPc"/>
    <property type="match status" value="1"/>
</dbReference>
<dbReference type="OrthoDB" id="6144703at2759"/>